<dbReference type="InterPro" id="IPR038763">
    <property type="entry name" value="DHH_sf"/>
</dbReference>
<evidence type="ECO:0000313" key="3">
    <source>
        <dbReference type="EMBL" id="SDB09968.1"/>
    </source>
</evidence>
<dbReference type="RefSeq" id="WP_090172385.1">
    <property type="nucleotide sequence ID" value="NZ_FMXR01000006.1"/>
</dbReference>
<dbReference type="InterPro" id="IPR001667">
    <property type="entry name" value="DDH_dom"/>
</dbReference>
<dbReference type="OrthoDB" id="9803668at2"/>
<reference evidence="3 4" key="1">
    <citation type="submission" date="2016-10" db="EMBL/GenBank/DDBJ databases">
        <authorList>
            <person name="de Groot N.N."/>
        </authorList>
    </citation>
    <scope>NUCLEOTIDE SEQUENCE [LARGE SCALE GENOMIC DNA]</scope>
    <source>
        <strain evidence="3 4">DSM 3217</strain>
    </source>
</reference>
<feature type="domain" description="DHHA1" evidence="2">
    <location>
        <begin position="230"/>
        <end position="313"/>
    </location>
</feature>
<evidence type="ECO:0000259" key="1">
    <source>
        <dbReference type="Pfam" id="PF01368"/>
    </source>
</evidence>
<accession>A0A1G6ANI7</accession>
<dbReference type="Proteomes" id="UP000199228">
    <property type="component" value="Unassembled WGS sequence"/>
</dbReference>
<evidence type="ECO:0000259" key="2">
    <source>
        <dbReference type="Pfam" id="PF02272"/>
    </source>
</evidence>
<name>A0A1G6ANI7_EUBOX</name>
<dbReference type="Pfam" id="PF02272">
    <property type="entry name" value="DHHA1"/>
    <property type="match status" value="1"/>
</dbReference>
<protein>
    <submittedName>
        <fullName evidence="3">Phosphoesterase RecJ domain-containing protein</fullName>
    </submittedName>
</protein>
<dbReference type="PANTHER" id="PTHR47618">
    <property type="entry name" value="BIFUNCTIONAL OLIGORIBONUCLEASE AND PAP PHOSPHATASE NRNA"/>
    <property type="match status" value="1"/>
</dbReference>
<dbReference type="EMBL" id="FMXR01000006">
    <property type="protein sequence ID" value="SDB09968.1"/>
    <property type="molecule type" value="Genomic_DNA"/>
</dbReference>
<proteinExistence type="predicted"/>
<feature type="domain" description="DDH" evidence="1">
    <location>
        <begin position="14"/>
        <end position="154"/>
    </location>
</feature>
<evidence type="ECO:0000313" key="4">
    <source>
        <dbReference type="Proteomes" id="UP000199228"/>
    </source>
</evidence>
<dbReference type="Gene3D" id="3.10.310.30">
    <property type="match status" value="1"/>
</dbReference>
<organism evidence="3 4">
    <name type="scientific">Eubacterium oxidoreducens</name>
    <dbReference type="NCBI Taxonomy" id="1732"/>
    <lineage>
        <taxon>Bacteria</taxon>
        <taxon>Bacillati</taxon>
        <taxon>Bacillota</taxon>
        <taxon>Clostridia</taxon>
        <taxon>Eubacteriales</taxon>
        <taxon>Eubacteriaceae</taxon>
        <taxon>Eubacterium</taxon>
    </lineage>
</organism>
<dbReference type="InterPro" id="IPR003156">
    <property type="entry name" value="DHHA1_dom"/>
</dbReference>
<dbReference type="SUPFAM" id="SSF64182">
    <property type="entry name" value="DHH phosphoesterases"/>
    <property type="match status" value="1"/>
</dbReference>
<sequence length="317" mass="35491">MIKIDDYLKDIKTIAISGHIRPDGDCIGSTLGAYNYITENYPFLQVDLYLEDSYSDTFLFLHNIDKINSKYPTHEPYDLFLSLDSSDYERLGDAGKYFDQAKTTICVDHHISNQGFAQHNFIYPDKSSASEVLYEMLDENKISEKVAECIYLGMVHDTGVFQYSCTSARTMEIAGKMMELGIDYSEIVQKTFFAKTYAQNKIMAHAVLKSELHAKGMIISSVLTQEDFDKYQVLPKDLEGIVNQLQITKGVEVAIFLYQNAPDGFKASLRSNGKVDVAKICGLFGGGGHVRASGVSMTGDVKSILNKLIEEIKKQLT</sequence>
<dbReference type="STRING" id="1732.SAMN02910417_00772"/>
<dbReference type="PANTHER" id="PTHR47618:SF1">
    <property type="entry name" value="BIFUNCTIONAL OLIGORIBONUCLEASE AND PAP PHOSPHATASE NRNA"/>
    <property type="match status" value="1"/>
</dbReference>
<keyword evidence="4" id="KW-1185">Reference proteome</keyword>
<dbReference type="Pfam" id="PF01368">
    <property type="entry name" value="DHH"/>
    <property type="match status" value="1"/>
</dbReference>
<dbReference type="AlphaFoldDB" id="A0A1G6ANI7"/>
<dbReference type="GO" id="GO:0003676">
    <property type="term" value="F:nucleic acid binding"/>
    <property type="evidence" value="ECO:0007669"/>
    <property type="project" value="InterPro"/>
</dbReference>
<gene>
    <name evidence="3" type="ORF">SAMN02910417_00772</name>
</gene>
<dbReference type="InterPro" id="IPR051319">
    <property type="entry name" value="Oligoribo/pAp-PDE_c-di-AMP_PDE"/>
</dbReference>
<dbReference type="Gene3D" id="3.90.1640.10">
    <property type="entry name" value="inorganic pyrophosphatase (n-terminal core)"/>
    <property type="match status" value="1"/>
</dbReference>